<dbReference type="EMBL" id="JACAZF010000007">
    <property type="protein sequence ID" value="KAF7299255.1"/>
    <property type="molecule type" value="Genomic_DNA"/>
</dbReference>
<evidence type="ECO:0000313" key="4">
    <source>
        <dbReference type="Proteomes" id="UP000636479"/>
    </source>
</evidence>
<dbReference type="AlphaFoldDB" id="A0A8H6SGN0"/>
<reference evidence="3" key="1">
    <citation type="submission" date="2020-05" db="EMBL/GenBank/DDBJ databases">
        <title>Mycena genomes resolve the evolution of fungal bioluminescence.</title>
        <authorList>
            <person name="Tsai I.J."/>
        </authorList>
    </citation>
    <scope>NUCLEOTIDE SEQUENCE</scope>
    <source>
        <strain evidence="3">171206Taipei</strain>
    </source>
</reference>
<organism evidence="3 4">
    <name type="scientific">Mycena indigotica</name>
    <dbReference type="NCBI Taxonomy" id="2126181"/>
    <lineage>
        <taxon>Eukaryota</taxon>
        <taxon>Fungi</taxon>
        <taxon>Dikarya</taxon>
        <taxon>Basidiomycota</taxon>
        <taxon>Agaricomycotina</taxon>
        <taxon>Agaricomycetes</taxon>
        <taxon>Agaricomycetidae</taxon>
        <taxon>Agaricales</taxon>
        <taxon>Marasmiineae</taxon>
        <taxon>Mycenaceae</taxon>
        <taxon>Mycena</taxon>
    </lineage>
</organism>
<dbReference type="Pfam" id="PF20152">
    <property type="entry name" value="DUF6534"/>
    <property type="match status" value="1"/>
</dbReference>
<dbReference type="Proteomes" id="UP000636479">
    <property type="component" value="Unassembled WGS sequence"/>
</dbReference>
<feature type="transmembrane region" description="Helical" evidence="1">
    <location>
        <begin position="12"/>
        <end position="35"/>
    </location>
</feature>
<dbReference type="GeneID" id="59347917"/>
<evidence type="ECO:0000256" key="1">
    <source>
        <dbReference type="SAM" id="Phobius"/>
    </source>
</evidence>
<evidence type="ECO:0000313" key="3">
    <source>
        <dbReference type="EMBL" id="KAF7299255.1"/>
    </source>
</evidence>
<dbReference type="InterPro" id="IPR045339">
    <property type="entry name" value="DUF6534"/>
</dbReference>
<feature type="transmembrane region" description="Helical" evidence="1">
    <location>
        <begin position="118"/>
        <end position="146"/>
    </location>
</feature>
<feature type="domain" description="DUF6534" evidence="2">
    <location>
        <begin position="171"/>
        <end position="259"/>
    </location>
</feature>
<dbReference type="OrthoDB" id="3262409at2759"/>
<keyword evidence="1" id="KW-0812">Transmembrane</keyword>
<feature type="transmembrane region" description="Helical" evidence="1">
    <location>
        <begin position="47"/>
        <end position="68"/>
    </location>
</feature>
<feature type="transmembrane region" description="Helical" evidence="1">
    <location>
        <begin position="80"/>
        <end position="106"/>
    </location>
</feature>
<dbReference type="RefSeq" id="XP_037218643.1">
    <property type="nucleotide sequence ID" value="XM_037365401.1"/>
</dbReference>
<feature type="transmembrane region" description="Helical" evidence="1">
    <location>
        <begin position="238"/>
        <end position="257"/>
    </location>
</feature>
<comment type="caution">
    <text evidence="3">The sequence shown here is derived from an EMBL/GenBank/DDBJ whole genome shotgun (WGS) entry which is preliminary data.</text>
</comment>
<keyword evidence="1" id="KW-1133">Transmembrane helix</keyword>
<dbReference type="PANTHER" id="PTHR40465:SF1">
    <property type="entry name" value="DUF6534 DOMAIN-CONTAINING PROTEIN"/>
    <property type="match status" value="1"/>
</dbReference>
<feature type="transmembrane region" description="Helical" evidence="1">
    <location>
        <begin position="200"/>
        <end position="226"/>
    </location>
</feature>
<evidence type="ECO:0000259" key="2">
    <source>
        <dbReference type="Pfam" id="PF20152"/>
    </source>
</evidence>
<feature type="transmembrane region" description="Helical" evidence="1">
    <location>
        <begin position="166"/>
        <end position="188"/>
    </location>
</feature>
<sequence>MLLIASPFYTAPVFVGMQFNWLLLGLLLVQVYYFYHAFPNERWGIKALVYTLLLIDLVETGIGSWATYEMLVKNWGNSQVFFHVTWAAFVQPFTAGLTSTIVQLFFVWRILKLKGSVLIVRLICLLISLISLAQGLCAMVNSIRLGQALARTSDLDGAAGQLNTKIWLGGAVAADMLIAITMSIILAAQRRSVPWAKTDSLITTLIIHAVETGSITTIAAVLQLALFLSHPENFMHNAPLLILTKLYSNIVLATLNWRAERKHHVFSESSNPSTGVNVAGQSFGLKRMPASGDRSKTVTVEVHHGSETDLEQKRPGIDF</sequence>
<name>A0A8H6SGN0_9AGAR</name>
<proteinExistence type="predicted"/>
<keyword evidence="1" id="KW-0472">Membrane</keyword>
<dbReference type="PANTHER" id="PTHR40465">
    <property type="entry name" value="CHROMOSOME 1, WHOLE GENOME SHOTGUN SEQUENCE"/>
    <property type="match status" value="1"/>
</dbReference>
<keyword evidence="4" id="KW-1185">Reference proteome</keyword>
<accession>A0A8H6SGN0</accession>
<gene>
    <name evidence="3" type="ORF">MIND_00874200</name>
</gene>
<protein>
    <recommendedName>
        <fullName evidence="2">DUF6534 domain-containing protein</fullName>
    </recommendedName>
</protein>